<dbReference type="Gene3D" id="1.25.40.390">
    <property type="match status" value="1"/>
</dbReference>
<dbReference type="InterPro" id="IPR011990">
    <property type="entry name" value="TPR-like_helical_dom_sf"/>
</dbReference>
<accession>A0A4V2EZ71</accession>
<dbReference type="EMBL" id="SGXA01000005">
    <property type="protein sequence ID" value="RZS65470.1"/>
    <property type="molecule type" value="Genomic_DNA"/>
</dbReference>
<dbReference type="AlphaFoldDB" id="A0A4V2EZ71"/>
<reference evidence="2 3" key="1">
    <citation type="submission" date="2019-02" db="EMBL/GenBank/DDBJ databases">
        <title>Genomic Encyclopedia of Type Strains, Phase IV (KMG-IV): sequencing the most valuable type-strain genomes for metagenomic binning, comparative biology and taxonomic classification.</title>
        <authorList>
            <person name="Goeker M."/>
        </authorList>
    </citation>
    <scope>NUCLEOTIDE SEQUENCE [LARGE SCALE GENOMIC DNA]</scope>
    <source>
        <strain evidence="2 3">DSM 18116</strain>
    </source>
</reference>
<dbReference type="SUPFAM" id="SSF48452">
    <property type="entry name" value="TPR-like"/>
    <property type="match status" value="1"/>
</dbReference>
<evidence type="ECO:0000313" key="2">
    <source>
        <dbReference type="EMBL" id="RZS65470.1"/>
    </source>
</evidence>
<dbReference type="Pfam" id="PF12771">
    <property type="entry name" value="SusD-like_2"/>
    <property type="match status" value="1"/>
</dbReference>
<name>A0A4V2EZ71_9BACT</name>
<gene>
    <name evidence="2" type="ORF">EV199_5643</name>
</gene>
<protein>
    <submittedName>
        <fullName evidence="2">SusD-like starch-binding protein associating with outer membrane</fullName>
    </submittedName>
</protein>
<keyword evidence="1" id="KW-0732">Signal</keyword>
<proteinExistence type="predicted"/>
<keyword evidence="3" id="KW-1185">Reference proteome</keyword>
<evidence type="ECO:0000256" key="1">
    <source>
        <dbReference type="SAM" id="SignalP"/>
    </source>
</evidence>
<dbReference type="Proteomes" id="UP000293874">
    <property type="component" value="Unassembled WGS sequence"/>
</dbReference>
<sequence>MSNSNDMLKIINRLVLLSCFASLAACDKDFEKINKNPYGVISIDPALLFAGAQRNHIGTWNAEHIIVQQFIVPYNTGANAGFSFYVDIDGNSLTKWDQSYANAGNATLTNGNAPPVKNLTQALNLLGPNTPRINLQSIIRIWKAQLFMGLVDNYGDVPYSEAGKAVSDGKFFPKYDDDAAIYDDLYKELKESIAALNPSGEFVSADLFYGANAQPSTKTSNAADHVAKWKKLGNSLLLRLGMRYSKLNPTKAADIVAEAFAGGVMTSNADNAFVKNDGTVFAQQDNLALRNFSQFHYAAEPFVNQLKSTSDPRARFMIAQYADPGAIASNLTPDITLANQYGVPIGVTSDQILAPGSPYRGARGSGLNYSQFNVNIIAAPGVPEFWVTYAQTSLLLAEAAKRGWIAGGDAQAKIYYDNAITADMEAYSLYTGTTPISAGEIAAYLTHPNVIYTPANALNLINTQYWIVNIRNGTEAFANFRRTGLPALTPNPVPGALGSVGFARRLSYPDLEASANTANYNEAAAAIGGDKLSSRVFWDTP</sequence>
<dbReference type="InterPro" id="IPR041662">
    <property type="entry name" value="SusD-like_2"/>
</dbReference>
<evidence type="ECO:0000313" key="3">
    <source>
        <dbReference type="Proteomes" id="UP000293874"/>
    </source>
</evidence>
<feature type="chain" id="PRO_5020721988" evidence="1">
    <location>
        <begin position="25"/>
        <end position="541"/>
    </location>
</feature>
<feature type="signal peptide" evidence="1">
    <location>
        <begin position="1"/>
        <end position="24"/>
    </location>
</feature>
<comment type="caution">
    <text evidence="2">The sequence shown here is derived from an EMBL/GenBank/DDBJ whole genome shotgun (WGS) entry which is preliminary data.</text>
</comment>
<organism evidence="2 3">
    <name type="scientific">Pseudobacter ginsenosidimutans</name>
    <dbReference type="NCBI Taxonomy" id="661488"/>
    <lineage>
        <taxon>Bacteria</taxon>
        <taxon>Pseudomonadati</taxon>
        <taxon>Bacteroidota</taxon>
        <taxon>Chitinophagia</taxon>
        <taxon>Chitinophagales</taxon>
        <taxon>Chitinophagaceae</taxon>
        <taxon>Pseudobacter</taxon>
    </lineage>
</organism>